<reference evidence="1" key="1">
    <citation type="submission" date="2022-08" db="EMBL/GenBank/DDBJ databases">
        <title>Molecular epidemiological analysis of five strains of VanD-type vancomycin-resistant Enterococcus faecalis.</title>
        <authorList>
            <person name="Mimura K."/>
            <person name="Hashimoto Y."/>
            <person name="Tomita H."/>
        </authorList>
    </citation>
    <scope>NUCLEOTIDE SEQUENCE</scope>
    <source>
        <strain evidence="1">SVR2332</strain>
    </source>
</reference>
<gene>
    <name evidence="1" type="ORF">EfsSVR2332_34500</name>
</gene>
<accession>A0AC59HUX4</accession>
<dbReference type="EMBL" id="AP026729">
    <property type="protein sequence ID" value="BDQ63372.1"/>
    <property type="molecule type" value="Genomic_DNA"/>
</dbReference>
<evidence type="ECO:0000313" key="2">
    <source>
        <dbReference type="Proteomes" id="UP001317613"/>
    </source>
</evidence>
<proteinExistence type="predicted"/>
<sequence>MCANIDSCIKMFVKYKKVYQPIEKNVLLYNKFFQVYSKVYSTTKEICYQLQE</sequence>
<evidence type="ECO:0000313" key="1">
    <source>
        <dbReference type="EMBL" id="BDQ63372.1"/>
    </source>
</evidence>
<protein>
    <submittedName>
        <fullName evidence="1">Uncharacterized protein</fullName>
    </submittedName>
</protein>
<organism evidence="1 2">
    <name type="scientific">Enterococcus faecalis</name>
    <name type="common">Streptococcus faecalis</name>
    <dbReference type="NCBI Taxonomy" id="1351"/>
    <lineage>
        <taxon>Bacteria</taxon>
        <taxon>Bacillati</taxon>
        <taxon>Bacillota</taxon>
        <taxon>Bacilli</taxon>
        <taxon>Lactobacillales</taxon>
        <taxon>Enterococcaceae</taxon>
        <taxon>Enterococcus</taxon>
    </lineage>
</organism>
<dbReference type="Proteomes" id="UP001317613">
    <property type="component" value="Chromosome"/>
</dbReference>
<name>A0AC59HUX4_ENTFL</name>